<dbReference type="InterPro" id="IPR011990">
    <property type="entry name" value="TPR-like_helical_dom_sf"/>
</dbReference>
<dbReference type="Gene3D" id="1.25.40.390">
    <property type="match status" value="1"/>
</dbReference>
<evidence type="ECO:0000256" key="1">
    <source>
        <dbReference type="ARBA" id="ARBA00004442"/>
    </source>
</evidence>
<dbReference type="Proteomes" id="UP001143192">
    <property type="component" value="Unassembled WGS sequence"/>
</dbReference>
<accession>A0A9X2NUT2</accession>
<keyword evidence="3" id="KW-0732">Signal</keyword>
<evidence type="ECO:0000313" key="7">
    <source>
        <dbReference type="EMBL" id="MCR6506405.1"/>
    </source>
</evidence>
<dbReference type="InterPro" id="IPR012944">
    <property type="entry name" value="SusD_RagB_dom"/>
</dbReference>
<comment type="similarity">
    <text evidence="2">Belongs to the SusD family.</text>
</comment>
<sequence length="318" mass="37681">MDSATDDPVLNYQEIFYTGWNKEVLFAKNLDRYNHYLKCADPIGLGGYSIINPTQDLVDAYEMEDGQSPIIGYKENGTPIINYSSNYQEEGYAENEFPGRWEKGVHNMYTHREPRFYASINYPGQIWKSHRLEFWYSGVDGKRYAGSDYCKTGYLMRKIVDSSFRVIENINPMTNWIYFRLAEQYLNYAEALNEYSGPSNEVYKYIDAIRNRVGLPGLIKGLTKEEMRNRIKHERRIELAFETHRFFDVRRWKDAENSENKTIHALNIMEGDHMQDDRFYKRVILENRIFEAPKHYFFPIAQNEIDKNVKNLIQNPGW</sequence>
<dbReference type="EMBL" id="JAMZED010000087">
    <property type="protein sequence ID" value="MCR6506405.1"/>
    <property type="molecule type" value="Genomic_DNA"/>
</dbReference>
<evidence type="ECO:0000256" key="3">
    <source>
        <dbReference type="ARBA" id="ARBA00022729"/>
    </source>
</evidence>
<comment type="caution">
    <text evidence="7">The sequence shown here is derived from an EMBL/GenBank/DDBJ whole genome shotgun (WGS) entry which is preliminary data.</text>
</comment>
<dbReference type="SUPFAM" id="SSF48452">
    <property type="entry name" value="TPR-like"/>
    <property type="match status" value="1"/>
</dbReference>
<protein>
    <submittedName>
        <fullName evidence="7">RagB/SusD family nutrient uptake outer membrane protein</fullName>
    </submittedName>
</protein>
<reference evidence="7" key="2">
    <citation type="submission" date="2022-04" db="EMBL/GenBank/DDBJ databases">
        <authorList>
            <person name="Fokt H."/>
            <person name="Baines J."/>
        </authorList>
    </citation>
    <scope>NUCLEOTIDE SEQUENCE</scope>
    <source>
        <strain evidence="7">KH365_2</strain>
    </source>
</reference>
<keyword evidence="5" id="KW-0998">Cell outer membrane</keyword>
<dbReference type="Pfam" id="PF07980">
    <property type="entry name" value="SusD_RagB"/>
    <property type="match status" value="1"/>
</dbReference>
<keyword evidence="8" id="KW-1185">Reference proteome</keyword>
<keyword evidence="4" id="KW-0472">Membrane</keyword>
<organism evidence="7 8">
    <name type="scientific">Bacteroides muris</name>
    <name type="common">ex Fokt et al. 2023</name>
    <dbReference type="NCBI Taxonomy" id="2937417"/>
    <lineage>
        <taxon>Bacteria</taxon>
        <taxon>Pseudomonadati</taxon>
        <taxon>Bacteroidota</taxon>
        <taxon>Bacteroidia</taxon>
        <taxon>Bacteroidales</taxon>
        <taxon>Bacteroidaceae</taxon>
        <taxon>Bacteroides</taxon>
    </lineage>
</organism>
<name>A0A9X2NUT2_9BACE</name>
<evidence type="ECO:0000259" key="6">
    <source>
        <dbReference type="Pfam" id="PF07980"/>
    </source>
</evidence>
<dbReference type="RefSeq" id="WP_257932568.1">
    <property type="nucleotide sequence ID" value="NZ_JAMZED010000087.1"/>
</dbReference>
<evidence type="ECO:0000256" key="2">
    <source>
        <dbReference type="ARBA" id="ARBA00006275"/>
    </source>
</evidence>
<evidence type="ECO:0000313" key="8">
    <source>
        <dbReference type="Proteomes" id="UP001143192"/>
    </source>
</evidence>
<comment type="subcellular location">
    <subcellularLocation>
        <location evidence="1">Cell outer membrane</location>
    </subcellularLocation>
</comment>
<reference evidence="7" key="1">
    <citation type="journal article" date="2022" name="Arch. Microbiol.">
        <title>Bacteroides muris sp. nov. isolated from the cecum of wild-derived house mice.</title>
        <authorList>
            <person name="Fokt H."/>
            <person name="Unni R."/>
            <person name="Repnik U."/>
            <person name="Schmitz R.A."/>
            <person name="Bramkamp M."/>
            <person name="Baines J.F."/>
            <person name="Unterweger D."/>
        </authorList>
    </citation>
    <scope>NUCLEOTIDE SEQUENCE</scope>
    <source>
        <strain evidence="7">KH365_2</strain>
    </source>
</reference>
<dbReference type="GO" id="GO:0009279">
    <property type="term" value="C:cell outer membrane"/>
    <property type="evidence" value="ECO:0007669"/>
    <property type="project" value="UniProtKB-SubCell"/>
</dbReference>
<feature type="domain" description="RagB/SusD" evidence="6">
    <location>
        <begin position="38"/>
        <end position="318"/>
    </location>
</feature>
<dbReference type="AlphaFoldDB" id="A0A9X2NUT2"/>
<gene>
    <name evidence="7" type="ORF">M1B79_17540</name>
</gene>
<proteinExistence type="inferred from homology"/>
<evidence type="ECO:0000256" key="5">
    <source>
        <dbReference type="ARBA" id="ARBA00023237"/>
    </source>
</evidence>
<evidence type="ECO:0000256" key="4">
    <source>
        <dbReference type="ARBA" id="ARBA00023136"/>
    </source>
</evidence>